<keyword evidence="3" id="KW-1185">Reference proteome</keyword>
<gene>
    <name evidence="2" type="ORF">HNP82_000246</name>
</gene>
<dbReference type="Proteomes" id="UP000543642">
    <property type="component" value="Unassembled WGS sequence"/>
</dbReference>
<feature type="transmembrane region" description="Helical" evidence="1">
    <location>
        <begin position="159"/>
        <end position="178"/>
    </location>
</feature>
<feature type="transmembrane region" description="Helical" evidence="1">
    <location>
        <begin position="84"/>
        <end position="104"/>
    </location>
</feature>
<name>A0A7W8M426_9FIRM</name>
<proteinExistence type="predicted"/>
<evidence type="ECO:0000256" key="1">
    <source>
        <dbReference type="SAM" id="Phobius"/>
    </source>
</evidence>
<organism evidence="2 3">
    <name type="scientific">Catenibacillus scindens</name>
    <dbReference type="NCBI Taxonomy" id="673271"/>
    <lineage>
        <taxon>Bacteria</taxon>
        <taxon>Bacillati</taxon>
        <taxon>Bacillota</taxon>
        <taxon>Clostridia</taxon>
        <taxon>Lachnospirales</taxon>
        <taxon>Lachnospiraceae</taxon>
        <taxon>Catenibacillus</taxon>
    </lineage>
</organism>
<dbReference type="EMBL" id="JACHFW010000001">
    <property type="protein sequence ID" value="MBB5263152.1"/>
    <property type="molecule type" value="Genomic_DNA"/>
</dbReference>
<evidence type="ECO:0008006" key="4">
    <source>
        <dbReference type="Google" id="ProtNLM"/>
    </source>
</evidence>
<evidence type="ECO:0000313" key="3">
    <source>
        <dbReference type="Proteomes" id="UP000543642"/>
    </source>
</evidence>
<keyword evidence="1" id="KW-0472">Membrane</keyword>
<feature type="transmembrane region" description="Helical" evidence="1">
    <location>
        <begin position="215"/>
        <end position="237"/>
    </location>
</feature>
<comment type="caution">
    <text evidence="2">The sequence shown here is derived from an EMBL/GenBank/DDBJ whole genome shotgun (WGS) entry which is preliminary data.</text>
</comment>
<dbReference type="AlphaFoldDB" id="A0A7W8M426"/>
<feature type="transmembrane region" description="Helical" evidence="1">
    <location>
        <begin position="183"/>
        <end position="203"/>
    </location>
</feature>
<feature type="transmembrane region" description="Helical" evidence="1">
    <location>
        <begin position="60"/>
        <end position="78"/>
    </location>
</feature>
<keyword evidence="1" id="KW-1133">Transmembrane helix</keyword>
<evidence type="ECO:0000313" key="2">
    <source>
        <dbReference type="EMBL" id="MBB5263152.1"/>
    </source>
</evidence>
<accession>A0A7W8M426</accession>
<dbReference type="RefSeq" id="WP_183770560.1">
    <property type="nucleotide sequence ID" value="NZ_CAWVEG010000001.1"/>
</dbReference>
<protein>
    <recommendedName>
        <fullName evidence="4">ABC-2 type transport system permease protein</fullName>
    </recommendedName>
</protein>
<sequence length="254" mass="28709">MNLDQMLEKYSKVPDPYIDPQKISIVASAAREAFLSQEEKRVLSYGGFLRVQLKVLQKKWWIFQLFLLAGVWLIYPLMDDFLYGRRSLGIAATLFIILIIPEMWKNRSGNTLEIEGAAFYSLREIYAARILLFAIADVLMITVFMAAAPFYMSLGMADLLIQFLLPMTITACICFGFLCSPGLFGQSAAVGMSLIWSVIWWFIVLNENIYQAISFPLWVGIFCAATALLGTFVFRLIGSFGRIWEVNLGGTESK</sequence>
<feature type="transmembrane region" description="Helical" evidence="1">
    <location>
        <begin position="125"/>
        <end position="147"/>
    </location>
</feature>
<keyword evidence="1" id="KW-0812">Transmembrane</keyword>
<reference evidence="2 3" key="1">
    <citation type="submission" date="2020-08" db="EMBL/GenBank/DDBJ databases">
        <title>Genomic Encyclopedia of Type Strains, Phase IV (KMG-IV): sequencing the most valuable type-strain genomes for metagenomic binning, comparative biology and taxonomic classification.</title>
        <authorList>
            <person name="Goeker M."/>
        </authorList>
    </citation>
    <scope>NUCLEOTIDE SEQUENCE [LARGE SCALE GENOMIC DNA]</scope>
    <source>
        <strain evidence="2 3">DSM 106146</strain>
    </source>
</reference>